<evidence type="ECO:0000313" key="4">
    <source>
        <dbReference type="Proteomes" id="UP000070434"/>
    </source>
</evidence>
<dbReference type="AlphaFoldDB" id="A0AAW3PRH5"/>
<evidence type="ECO:0008006" key="5">
    <source>
        <dbReference type="Google" id="ProtNLM"/>
    </source>
</evidence>
<evidence type="ECO:0000256" key="2">
    <source>
        <dbReference type="SAM" id="SignalP"/>
    </source>
</evidence>
<reference evidence="3 4" key="1">
    <citation type="submission" date="2015-11" db="EMBL/GenBank/DDBJ databases">
        <authorList>
            <person name="Sahl J."/>
            <person name="Wagner D."/>
            <person name="Keim P."/>
        </authorList>
    </citation>
    <scope>NUCLEOTIDE SEQUENCE [LARGE SCALE GENOMIC DNA]</scope>
    <source>
        <strain evidence="3 4">AZ-4-2-10-S1-D7</strain>
    </source>
</reference>
<feature type="compositionally biased region" description="Polar residues" evidence="1">
    <location>
        <begin position="102"/>
        <end position="115"/>
    </location>
</feature>
<evidence type="ECO:0000256" key="1">
    <source>
        <dbReference type="SAM" id="MobiDB-lite"/>
    </source>
</evidence>
<dbReference type="EMBL" id="LNJP01000003">
    <property type="protein sequence ID" value="KWZ31132.1"/>
    <property type="molecule type" value="Genomic_DNA"/>
</dbReference>
<keyword evidence="2" id="KW-0732">Signal</keyword>
<proteinExistence type="predicted"/>
<name>A0AAW3PRH5_9BURK</name>
<feature type="compositionally biased region" description="Basic and acidic residues" evidence="1">
    <location>
        <begin position="71"/>
        <end position="99"/>
    </location>
</feature>
<organism evidence="3 4">
    <name type="scientific">Burkholderia anthina</name>
    <dbReference type="NCBI Taxonomy" id="179879"/>
    <lineage>
        <taxon>Bacteria</taxon>
        <taxon>Pseudomonadati</taxon>
        <taxon>Pseudomonadota</taxon>
        <taxon>Betaproteobacteria</taxon>
        <taxon>Burkholderiales</taxon>
        <taxon>Burkholderiaceae</taxon>
        <taxon>Burkholderia</taxon>
        <taxon>Burkholderia cepacia complex</taxon>
    </lineage>
</organism>
<dbReference type="RefSeq" id="WP_059582953.1">
    <property type="nucleotide sequence ID" value="NZ_CP126320.1"/>
</dbReference>
<feature type="compositionally biased region" description="Low complexity" evidence="1">
    <location>
        <begin position="23"/>
        <end position="45"/>
    </location>
</feature>
<feature type="chain" id="PRO_5044025547" description="DUF2782 domain-containing protein" evidence="2">
    <location>
        <begin position="22"/>
        <end position="136"/>
    </location>
</feature>
<dbReference type="Proteomes" id="UP000070434">
    <property type="component" value="Unassembled WGS sequence"/>
</dbReference>
<protein>
    <recommendedName>
        <fullName evidence="5">DUF2782 domain-containing protein</fullName>
    </recommendedName>
</protein>
<gene>
    <name evidence="3" type="ORF">WS64_22740</name>
</gene>
<comment type="caution">
    <text evidence="3">The sequence shown here is derived from an EMBL/GenBank/DDBJ whole genome shotgun (WGS) entry which is preliminary data.</text>
</comment>
<evidence type="ECO:0000313" key="3">
    <source>
        <dbReference type="EMBL" id="KWZ31132.1"/>
    </source>
</evidence>
<accession>A0AAW3PRH5</accession>
<feature type="region of interest" description="Disordered" evidence="1">
    <location>
        <begin position="71"/>
        <end position="126"/>
    </location>
</feature>
<feature type="region of interest" description="Disordered" evidence="1">
    <location>
        <begin position="23"/>
        <end position="54"/>
    </location>
</feature>
<feature type="signal peptide" evidence="2">
    <location>
        <begin position="1"/>
        <end position="21"/>
    </location>
</feature>
<sequence length="136" mass="14487">MKPLIFVAAAVAFAAASVAHAAGGTPEADAPGADAQARAEANEAAGLPDLRKINRPGAEVTSKVDFADIRRTPSFHEKSKNGTEVTEYRDRGKPVEIDVKSNFGTRYQMSSTPDTSPKPHDAGIPITRLPSLNLRY</sequence>